<feature type="chain" id="PRO_5034005424" evidence="1">
    <location>
        <begin position="21"/>
        <end position="157"/>
    </location>
</feature>
<keyword evidence="1" id="KW-0732">Signal</keyword>
<dbReference type="SUPFAM" id="SSF69318">
    <property type="entry name" value="Integrin alpha N-terminal domain"/>
    <property type="match status" value="1"/>
</dbReference>
<dbReference type="Proteomes" id="UP000694560">
    <property type="component" value="Unplaced"/>
</dbReference>
<dbReference type="Gene3D" id="2.130.10.130">
    <property type="entry name" value="Integrin alpha, N-terminal"/>
    <property type="match status" value="1"/>
</dbReference>
<name>A0A8C5TMI5_9PASS</name>
<dbReference type="AlphaFoldDB" id="A0A8C5TMI5"/>
<accession>A0A8C5TMI5</accession>
<reference evidence="2" key="2">
    <citation type="submission" date="2025-09" db="UniProtKB">
        <authorList>
            <consortium name="Ensembl"/>
        </authorList>
    </citation>
    <scope>IDENTIFICATION</scope>
</reference>
<dbReference type="GO" id="GO:0033627">
    <property type="term" value="P:cell adhesion mediated by integrin"/>
    <property type="evidence" value="ECO:0007669"/>
    <property type="project" value="TreeGrafter"/>
</dbReference>
<sequence>MALLRVLLLLGGLRLPLTLGLLQDPPTVYEGPPGSYFGFALDFHMTGVAQPGAVFLCSWPPDETPCHPLPIDTAGNEKETQGTLELRTYKSHQWLGASVTSWNGNLVCAPLQHWNALEGEDEAFRTPTGACFLQWVRPGWYWGHGGGCWSGNAKRRP</sequence>
<dbReference type="GO" id="GO:0007229">
    <property type="term" value="P:integrin-mediated signaling pathway"/>
    <property type="evidence" value="ECO:0007669"/>
    <property type="project" value="TreeGrafter"/>
</dbReference>
<evidence type="ECO:0000313" key="3">
    <source>
        <dbReference type="Proteomes" id="UP000694560"/>
    </source>
</evidence>
<evidence type="ECO:0000313" key="2">
    <source>
        <dbReference type="Ensembl" id="ENSMCSP00000010239.1"/>
    </source>
</evidence>
<dbReference type="GO" id="GO:0098609">
    <property type="term" value="P:cell-cell adhesion"/>
    <property type="evidence" value="ECO:0007669"/>
    <property type="project" value="TreeGrafter"/>
</dbReference>
<protein>
    <submittedName>
        <fullName evidence="2">Uncharacterized protein</fullName>
    </submittedName>
</protein>
<proteinExistence type="predicted"/>
<dbReference type="GO" id="GO:0001525">
    <property type="term" value="P:angiogenesis"/>
    <property type="evidence" value="ECO:0007669"/>
    <property type="project" value="TreeGrafter"/>
</dbReference>
<evidence type="ECO:0000256" key="1">
    <source>
        <dbReference type="SAM" id="SignalP"/>
    </source>
</evidence>
<dbReference type="InterPro" id="IPR028994">
    <property type="entry name" value="Integrin_alpha_N"/>
</dbReference>
<keyword evidence="3" id="KW-1185">Reference proteome</keyword>
<feature type="signal peptide" evidence="1">
    <location>
        <begin position="1"/>
        <end position="20"/>
    </location>
</feature>
<dbReference type="GO" id="GO:0007160">
    <property type="term" value="P:cell-matrix adhesion"/>
    <property type="evidence" value="ECO:0007669"/>
    <property type="project" value="TreeGrafter"/>
</dbReference>
<dbReference type="PANTHER" id="PTHR23220">
    <property type="entry name" value="INTEGRIN ALPHA"/>
    <property type="match status" value="1"/>
</dbReference>
<dbReference type="OrthoDB" id="5317514at2759"/>
<dbReference type="GO" id="GO:0008305">
    <property type="term" value="C:integrin complex"/>
    <property type="evidence" value="ECO:0007669"/>
    <property type="project" value="TreeGrafter"/>
</dbReference>
<reference evidence="2" key="1">
    <citation type="submission" date="2025-08" db="UniProtKB">
        <authorList>
            <consortium name="Ensembl"/>
        </authorList>
    </citation>
    <scope>IDENTIFICATION</scope>
</reference>
<dbReference type="PANTHER" id="PTHR23220:SF73">
    <property type="entry name" value="INTEGRIN ALPHA-IIB"/>
    <property type="match status" value="1"/>
</dbReference>
<organism evidence="2 3">
    <name type="scientific">Malurus cyaneus samueli</name>
    <dbReference type="NCBI Taxonomy" id="2593467"/>
    <lineage>
        <taxon>Eukaryota</taxon>
        <taxon>Metazoa</taxon>
        <taxon>Chordata</taxon>
        <taxon>Craniata</taxon>
        <taxon>Vertebrata</taxon>
        <taxon>Euteleostomi</taxon>
        <taxon>Archelosauria</taxon>
        <taxon>Archosauria</taxon>
        <taxon>Dinosauria</taxon>
        <taxon>Saurischia</taxon>
        <taxon>Theropoda</taxon>
        <taxon>Coelurosauria</taxon>
        <taxon>Aves</taxon>
        <taxon>Neognathae</taxon>
        <taxon>Neoaves</taxon>
        <taxon>Telluraves</taxon>
        <taxon>Australaves</taxon>
        <taxon>Passeriformes</taxon>
        <taxon>Meliphagoidea</taxon>
        <taxon>Maluridae</taxon>
        <taxon>Malurus</taxon>
    </lineage>
</organism>
<dbReference type="GO" id="GO:0005178">
    <property type="term" value="F:integrin binding"/>
    <property type="evidence" value="ECO:0007669"/>
    <property type="project" value="TreeGrafter"/>
</dbReference>
<dbReference type="Ensembl" id="ENSMCST00000010498.1">
    <property type="protein sequence ID" value="ENSMCSP00000010239.1"/>
    <property type="gene ID" value="ENSMCSG00000007263.1"/>
</dbReference>
<dbReference type="GO" id="GO:0009897">
    <property type="term" value="C:external side of plasma membrane"/>
    <property type="evidence" value="ECO:0007669"/>
    <property type="project" value="TreeGrafter"/>
</dbReference>